<dbReference type="PANTHER" id="PTHR45685:SF1">
    <property type="entry name" value="HELICASE SRCAP"/>
    <property type="match status" value="1"/>
</dbReference>
<name>A0A821MGS0_9BILA</name>
<dbReference type="SUPFAM" id="SSF52540">
    <property type="entry name" value="P-loop containing nucleoside triphosphate hydrolases"/>
    <property type="match status" value="1"/>
</dbReference>
<dbReference type="InterPro" id="IPR014001">
    <property type="entry name" value="Helicase_ATP-bd"/>
</dbReference>
<keyword evidence="6" id="KW-0539">Nucleus</keyword>
<dbReference type="InterPro" id="IPR000330">
    <property type="entry name" value="SNF2_N"/>
</dbReference>
<proteinExistence type="predicted"/>
<dbReference type="GO" id="GO:0006338">
    <property type="term" value="P:chromatin remodeling"/>
    <property type="evidence" value="ECO:0007669"/>
    <property type="project" value="TreeGrafter"/>
</dbReference>
<dbReference type="Gene3D" id="3.40.50.10810">
    <property type="entry name" value="Tandem AAA-ATPase domain"/>
    <property type="match status" value="2"/>
</dbReference>
<keyword evidence="4" id="KW-0067">ATP-binding</keyword>
<evidence type="ECO:0000256" key="3">
    <source>
        <dbReference type="ARBA" id="ARBA00022806"/>
    </source>
</evidence>
<dbReference type="PANTHER" id="PTHR45685">
    <property type="entry name" value="HELICASE SRCAP-RELATED"/>
    <property type="match status" value="1"/>
</dbReference>
<dbReference type="EMBL" id="CAJOBP010042639">
    <property type="protein sequence ID" value="CAF4767756.1"/>
    <property type="molecule type" value="Genomic_DNA"/>
</dbReference>
<dbReference type="InterPro" id="IPR038718">
    <property type="entry name" value="SNF2-like_sf"/>
</dbReference>
<evidence type="ECO:0000256" key="5">
    <source>
        <dbReference type="ARBA" id="ARBA00023125"/>
    </source>
</evidence>
<evidence type="ECO:0000313" key="8">
    <source>
        <dbReference type="EMBL" id="CAF4767756.1"/>
    </source>
</evidence>
<evidence type="ECO:0000256" key="6">
    <source>
        <dbReference type="ARBA" id="ARBA00023242"/>
    </source>
</evidence>
<evidence type="ECO:0000313" key="9">
    <source>
        <dbReference type="Proteomes" id="UP000663873"/>
    </source>
</evidence>
<keyword evidence="3" id="KW-0378">Hydrolase</keyword>
<protein>
    <recommendedName>
        <fullName evidence="7">Helicase ATP-binding domain-containing protein</fullName>
    </recommendedName>
</protein>
<sequence>MLNWELELKKWCPGLKILNYYGSVKERQLKRRAWTKSNAFHVCITSYKLILQDAISFSRKKWKYLVLDEVQNRRLILTNKPLGNSLIEIKSLVQFLMPNLISSHQEFRQLFSNPSTETNDSLIKRLDT</sequence>
<feature type="domain" description="Helicase ATP-binding" evidence="7">
    <location>
        <begin position="1"/>
        <end position="99"/>
    </location>
</feature>
<keyword evidence="9" id="KW-1185">Reference proteome</keyword>
<dbReference type="GO" id="GO:0000812">
    <property type="term" value="C:Swr1 complex"/>
    <property type="evidence" value="ECO:0007669"/>
    <property type="project" value="TreeGrafter"/>
</dbReference>
<evidence type="ECO:0000256" key="4">
    <source>
        <dbReference type="ARBA" id="ARBA00022840"/>
    </source>
</evidence>
<dbReference type="AlphaFoldDB" id="A0A821MGS0"/>
<dbReference type="GO" id="GO:0003677">
    <property type="term" value="F:DNA binding"/>
    <property type="evidence" value="ECO:0007669"/>
    <property type="project" value="UniProtKB-KW"/>
</dbReference>
<dbReference type="Pfam" id="PF00176">
    <property type="entry name" value="SNF2-rel_dom"/>
    <property type="match status" value="2"/>
</dbReference>
<evidence type="ECO:0000256" key="2">
    <source>
        <dbReference type="ARBA" id="ARBA00022741"/>
    </source>
</evidence>
<reference evidence="8" key="1">
    <citation type="submission" date="2021-02" db="EMBL/GenBank/DDBJ databases">
        <authorList>
            <person name="Nowell W R."/>
        </authorList>
    </citation>
    <scope>NUCLEOTIDE SEQUENCE</scope>
</reference>
<comment type="subcellular location">
    <subcellularLocation>
        <location evidence="1">Nucleus</location>
    </subcellularLocation>
</comment>
<keyword evidence="5" id="KW-0238">DNA-binding</keyword>
<dbReference type="GO" id="GO:0004386">
    <property type="term" value="F:helicase activity"/>
    <property type="evidence" value="ECO:0007669"/>
    <property type="project" value="UniProtKB-KW"/>
</dbReference>
<comment type="caution">
    <text evidence="8">The sequence shown here is derived from an EMBL/GenBank/DDBJ whole genome shotgun (WGS) entry which is preliminary data.</text>
</comment>
<accession>A0A821MGS0</accession>
<organism evidence="8 9">
    <name type="scientific">Rotaria socialis</name>
    <dbReference type="NCBI Taxonomy" id="392032"/>
    <lineage>
        <taxon>Eukaryota</taxon>
        <taxon>Metazoa</taxon>
        <taxon>Spiralia</taxon>
        <taxon>Gnathifera</taxon>
        <taxon>Rotifera</taxon>
        <taxon>Eurotatoria</taxon>
        <taxon>Bdelloidea</taxon>
        <taxon>Philodinida</taxon>
        <taxon>Philodinidae</taxon>
        <taxon>Rotaria</taxon>
    </lineage>
</organism>
<dbReference type="InterPro" id="IPR027417">
    <property type="entry name" value="P-loop_NTPase"/>
</dbReference>
<dbReference type="Proteomes" id="UP000663873">
    <property type="component" value="Unassembled WGS sequence"/>
</dbReference>
<dbReference type="InterPro" id="IPR050520">
    <property type="entry name" value="INO80/SWR1_helicase"/>
</dbReference>
<dbReference type="GO" id="GO:0042393">
    <property type="term" value="F:histone binding"/>
    <property type="evidence" value="ECO:0007669"/>
    <property type="project" value="TreeGrafter"/>
</dbReference>
<evidence type="ECO:0000256" key="1">
    <source>
        <dbReference type="ARBA" id="ARBA00004123"/>
    </source>
</evidence>
<evidence type="ECO:0000259" key="7">
    <source>
        <dbReference type="PROSITE" id="PS51192"/>
    </source>
</evidence>
<dbReference type="PROSITE" id="PS51192">
    <property type="entry name" value="HELICASE_ATP_BIND_1"/>
    <property type="match status" value="1"/>
</dbReference>
<dbReference type="GO" id="GO:0016887">
    <property type="term" value="F:ATP hydrolysis activity"/>
    <property type="evidence" value="ECO:0007669"/>
    <property type="project" value="TreeGrafter"/>
</dbReference>
<feature type="non-terminal residue" evidence="8">
    <location>
        <position position="1"/>
    </location>
</feature>
<keyword evidence="2" id="KW-0547">Nucleotide-binding</keyword>
<keyword evidence="3" id="KW-0347">Helicase</keyword>
<dbReference type="GO" id="GO:0005524">
    <property type="term" value="F:ATP binding"/>
    <property type="evidence" value="ECO:0007669"/>
    <property type="project" value="UniProtKB-KW"/>
</dbReference>
<gene>
    <name evidence="8" type="ORF">UJA718_LOCUS39756</name>
</gene>